<dbReference type="InterPro" id="IPR036866">
    <property type="entry name" value="RibonucZ/Hydroxyglut_hydro"/>
</dbReference>
<comment type="catalytic activity">
    <reaction evidence="13">
        <text>CMP-N-acetyl-beta-neuraminate + 2 Fe(II)-[cytochrome b5] + O2 + 2 H(+) = CMP-N-glycoloyl-beta-neuraminate + 2 Fe(III)-[cytochrome b5] + H2O</text>
        <dbReference type="Rhea" id="RHEA:16145"/>
        <dbReference type="Rhea" id="RHEA-COMP:10438"/>
        <dbReference type="Rhea" id="RHEA-COMP:10439"/>
        <dbReference type="ChEBI" id="CHEBI:15377"/>
        <dbReference type="ChEBI" id="CHEBI:15378"/>
        <dbReference type="ChEBI" id="CHEBI:15379"/>
        <dbReference type="ChEBI" id="CHEBI:29033"/>
        <dbReference type="ChEBI" id="CHEBI:29034"/>
        <dbReference type="ChEBI" id="CHEBI:57812"/>
        <dbReference type="ChEBI" id="CHEBI:58376"/>
        <dbReference type="EC" id="1.14.18.2"/>
    </reaction>
</comment>
<evidence type="ECO:0000256" key="3">
    <source>
        <dbReference type="ARBA" id="ARBA00010303"/>
    </source>
</evidence>
<keyword evidence="14" id="KW-1133">Transmembrane helix</keyword>
<dbReference type="InterPro" id="IPR036922">
    <property type="entry name" value="Rieske_2Fe-2S_sf"/>
</dbReference>
<dbReference type="InterPro" id="IPR017941">
    <property type="entry name" value="Rieske_2Fe-2S"/>
</dbReference>
<dbReference type="PANTHER" id="PTHR46522">
    <property type="entry name" value="CYTIDINE MONOPHOSPHATE-N-ACETYLNEURAMINIC ACID HYDROXYLASE"/>
    <property type="match status" value="1"/>
</dbReference>
<proteinExistence type="inferred from homology"/>
<evidence type="ECO:0000256" key="12">
    <source>
        <dbReference type="ARBA" id="ARBA00033362"/>
    </source>
</evidence>
<keyword evidence="7" id="KW-0479">Metal-binding</keyword>
<dbReference type="Gene3D" id="2.102.10.10">
    <property type="entry name" value="Rieske [2Fe-2S] iron-sulphur domain"/>
    <property type="match status" value="1"/>
</dbReference>
<dbReference type="Gene3D" id="3.60.15.10">
    <property type="entry name" value="Ribonuclease Z/Hydroxyacylglutathione hydrolase-like"/>
    <property type="match status" value="1"/>
</dbReference>
<dbReference type="PROSITE" id="PS51296">
    <property type="entry name" value="RIESKE"/>
    <property type="match status" value="1"/>
</dbReference>
<evidence type="ECO:0000256" key="9">
    <source>
        <dbReference type="ARBA" id="ARBA00023014"/>
    </source>
</evidence>
<dbReference type="GO" id="GO:0006054">
    <property type="term" value="P:N-acetylneuraminate metabolic process"/>
    <property type="evidence" value="ECO:0007669"/>
    <property type="project" value="UniProtKB-UniPathway"/>
</dbReference>
<accession>A0A8B7YGI9</accession>
<organism evidence="16 17">
    <name type="scientific">Acanthaster planci</name>
    <name type="common">Crown-of-thorns starfish</name>
    <dbReference type="NCBI Taxonomy" id="133434"/>
    <lineage>
        <taxon>Eukaryota</taxon>
        <taxon>Metazoa</taxon>
        <taxon>Echinodermata</taxon>
        <taxon>Eleutherozoa</taxon>
        <taxon>Asterozoa</taxon>
        <taxon>Asteroidea</taxon>
        <taxon>Valvatacea</taxon>
        <taxon>Valvatida</taxon>
        <taxon>Acanthasteridae</taxon>
        <taxon>Acanthaster</taxon>
    </lineage>
</organism>
<dbReference type="SUPFAM" id="SSF56281">
    <property type="entry name" value="Metallo-hydrolase/oxidoreductase"/>
    <property type="match status" value="1"/>
</dbReference>
<dbReference type="AlphaFoldDB" id="A0A8B7YGI9"/>
<dbReference type="Proteomes" id="UP000694845">
    <property type="component" value="Unplaced"/>
</dbReference>
<evidence type="ECO:0000256" key="13">
    <source>
        <dbReference type="ARBA" id="ARBA00048491"/>
    </source>
</evidence>
<dbReference type="GO" id="GO:0046872">
    <property type="term" value="F:metal ion binding"/>
    <property type="evidence" value="ECO:0007669"/>
    <property type="project" value="UniProtKB-KW"/>
</dbReference>
<keyword evidence="16" id="KW-1185">Reference proteome</keyword>
<dbReference type="GO" id="GO:0051537">
    <property type="term" value="F:2 iron, 2 sulfur cluster binding"/>
    <property type="evidence" value="ECO:0007669"/>
    <property type="project" value="UniProtKB-KW"/>
</dbReference>
<keyword evidence="14" id="KW-0812">Transmembrane</keyword>
<evidence type="ECO:0000256" key="14">
    <source>
        <dbReference type="SAM" id="Phobius"/>
    </source>
</evidence>
<comment type="pathway">
    <text evidence="2">Amino-sugar metabolism; N-acetylneuraminate metabolism.</text>
</comment>
<evidence type="ECO:0000256" key="5">
    <source>
        <dbReference type="ARBA" id="ARBA00015403"/>
    </source>
</evidence>
<name>A0A8B7YGI9_ACAPL</name>
<dbReference type="RefSeq" id="XP_022090766.1">
    <property type="nucleotide sequence ID" value="XM_022235074.1"/>
</dbReference>
<comment type="function">
    <text evidence="1">Sialic acids are components of carbohydrate chains of glycoconjugates and are involved in cell-cell recognition and cell-pathogen interactions. Catalyzes the conversion of CMP-N-acetylneuraminic acid (CMP-Neu5Ac) into its hydroxylated derivative CMP-N-glycolylneuraminic acid (CMP-Neu5Gc), a sialic acid abundantly expressed at the surface of many cells.</text>
</comment>
<dbReference type="GeneID" id="110979354"/>
<dbReference type="OrthoDB" id="332863at2759"/>
<dbReference type="PANTHER" id="PTHR46522:SF1">
    <property type="entry name" value="INACTIVE CYTIDINE MONOPHOSPHATE-N-ACETYLNEURAMINIC ACID HYDROXYLASE"/>
    <property type="match status" value="1"/>
</dbReference>
<dbReference type="GO" id="GO:0030338">
    <property type="term" value="F:CMP-N-acetylneuraminate monooxygenase activity"/>
    <property type="evidence" value="ECO:0007669"/>
    <property type="project" value="UniProtKB-EC"/>
</dbReference>
<sequence length="728" mass="83546">MYVHCTCTSVYTAEVQYSWTSELGVYVQRQRSSERPVDYHSTQFGGGDQATMEQHSEVVFILSAEETELLKDGINLINKSEKERYIIFKDPTAENTEDEPASAHMFKACLNRCKHQGGTFIKDIEDGDNCVLRCTKHGWKLDAKTMRYVNPPDSFSQEQLVPELNDDGTLSIVELRPPQPWETDKRPPAPLRVGEVQITYFTHACIEMKLGGVTMFTDPWLTGPAFARGWWLMHEPPSDWLDRLAKADLIYISHLHSDHLNYPTLELLSEQNPDIPIYVGDTSMPVFVKLKQSAITLNNIHVEKFGRWIEINRDLRFMIMMDGVHPDMDTCLLVDYKGHLILNTVDCTNPNGGRLPKRVDLMLSDFAGGASGFPMTFTGGKYTEEWKAQFVKRERRKLLYYKMQLVREVSPIVYCPFAGYFVEAHPSDHYIKSTNLKNDPDALNGLINKYSPNIKTWSPRPGAMLDLQKAIQGDSDYVQDPPPGTKKYKDSWNFEKYLNDINKNIEDEIFAYPEWTRFYYRWTGFKNYNLVIRMIERGDDFEPIPGGYDFMVDFLGEEPTFPTERPSRAHNYLEMKNRIGVHRETVKKGLFWDNLYIGFCNRISREPDTFHYLFWNHMQILLPRTEPDWDGFLKEMKTRGAQRKDVWKPSQVITSTDHYTQGNGTTGIGSHHSFSATTCSNGFGAYPSTGDPPLSPYGSAVVRHWQGALVIGVTALVVGMALWKLKAK</sequence>
<evidence type="ECO:0000256" key="10">
    <source>
        <dbReference type="ARBA" id="ARBA00029883"/>
    </source>
</evidence>
<evidence type="ECO:0000256" key="8">
    <source>
        <dbReference type="ARBA" id="ARBA00023004"/>
    </source>
</evidence>
<evidence type="ECO:0000313" key="17">
    <source>
        <dbReference type="RefSeq" id="XP_022090766.1"/>
    </source>
</evidence>
<comment type="similarity">
    <text evidence="3">Belongs to the CMP-Neu5Ac hydroxylase family.</text>
</comment>
<dbReference type="KEGG" id="aplc:110979354"/>
<feature type="domain" description="Rieske" evidence="15">
    <location>
        <begin position="106"/>
        <end position="171"/>
    </location>
</feature>
<dbReference type="GO" id="GO:0046381">
    <property type="term" value="P:CMP-N-acetylneuraminate metabolic process"/>
    <property type="evidence" value="ECO:0007669"/>
    <property type="project" value="TreeGrafter"/>
</dbReference>
<dbReference type="Pfam" id="PF13483">
    <property type="entry name" value="Lactamase_B_3"/>
    <property type="match status" value="1"/>
</dbReference>
<protein>
    <recommendedName>
        <fullName evidence="5">Cytidine monophosphate-N-acetylneuraminic acid hydroxylase</fullName>
        <ecNumber evidence="4">1.14.18.2</ecNumber>
    </recommendedName>
    <alternativeName>
        <fullName evidence="12">CMP-N-acetylneuraminate monooxygenase</fullName>
    </alternativeName>
    <alternativeName>
        <fullName evidence="11">CMP-Neu5Ac hydroxylase</fullName>
    </alternativeName>
    <alternativeName>
        <fullName evidence="10">CMP-NeuAc hydroxylase</fullName>
    </alternativeName>
</protein>
<gene>
    <name evidence="17" type="primary">LOC110979354</name>
</gene>
<keyword evidence="6" id="KW-0001">2Fe-2S</keyword>
<dbReference type="OMA" id="CKEAGNN"/>
<dbReference type="EC" id="1.14.18.2" evidence="4"/>
<evidence type="ECO:0000256" key="7">
    <source>
        <dbReference type="ARBA" id="ARBA00022723"/>
    </source>
</evidence>
<keyword evidence="14" id="KW-0472">Membrane</keyword>
<reference evidence="17" key="1">
    <citation type="submission" date="2025-08" db="UniProtKB">
        <authorList>
            <consortium name="RefSeq"/>
        </authorList>
    </citation>
    <scope>IDENTIFICATION</scope>
</reference>
<dbReference type="InterPro" id="IPR027033">
    <property type="entry name" value="Cnh"/>
</dbReference>
<evidence type="ECO:0000256" key="4">
    <source>
        <dbReference type="ARBA" id="ARBA00011904"/>
    </source>
</evidence>
<keyword evidence="9" id="KW-0411">Iron-sulfur</keyword>
<dbReference type="UniPathway" id="UPA00628"/>
<evidence type="ECO:0000256" key="6">
    <source>
        <dbReference type="ARBA" id="ARBA00022714"/>
    </source>
</evidence>
<evidence type="ECO:0000256" key="2">
    <source>
        <dbReference type="ARBA" id="ARBA00005141"/>
    </source>
</evidence>
<dbReference type="SUPFAM" id="SSF50022">
    <property type="entry name" value="ISP domain"/>
    <property type="match status" value="1"/>
</dbReference>
<keyword evidence="8" id="KW-0408">Iron</keyword>
<evidence type="ECO:0000256" key="1">
    <source>
        <dbReference type="ARBA" id="ARBA00003414"/>
    </source>
</evidence>
<evidence type="ECO:0000256" key="11">
    <source>
        <dbReference type="ARBA" id="ARBA00030460"/>
    </source>
</evidence>
<dbReference type="GO" id="GO:0005737">
    <property type="term" value="C:cytoplasm"/>
    <property type="evidence" value="ECO:0007669"/>
    <property type="project" value="TreeGrafter"/>
</dbReference>
<evidence type="ECO:0000259" key="15">
    <source>
        <dbReference type="PROSITE" id="PS51296"/>
    </source>
</evidence>
<evidence type="ECO:0000313" key="16">
    <source>
        <dbReference type="Proteomes" id="UP000694845"/>
    </source>
</evidence>
<feature type="transmembrane region" description="Helical" evidence="14">
    <location>
        <begin position="705"/>
        <end position="723"/>
    </location>
</feature>